<sequence length="475" mass="53702">MPKTDDVPEHILEIRQHIKASETLQISSQDKFFDSVTFWQKAYEASEAEQAKLLNTIHDLEQRNQGLLSRLRTEPSASDDKHISGKRMSAGVNKASRESKKSKSNTRRSKATSKAPEVERNRAQDAQEESNSTRLMRQIFVLQRAIQKRQKYSSLATEAVILCKEAEREILLAVQRPETFSDSEISLLADPDRDPDLVTVIKSVEMSFDLAHNALQKLQNDESCETYKSQVVYYLVCLFESTMTALAQYCAKVDDNQRNSNLEPPPASAKSRRKEKAKTTQKSSCSNSKIAECFTSLLCTMTLSLDLRRCDDGKIMEGILCISTSRLGKILALFTFGDNRKPAICSEMGRLNETMAMKTLPTKNIQLEAKHLISFLETALFHSSRSIWLNETEQSQFFHNAKDRLQKTLLKAVFGSNEPSFQGSLRVPETPPPQDCSPTSSEQAEFPEWFTQKLWRLVGWDLLITMTKGGLKTAP</sequence>
<reference evidence="2" key="1">
    <citation type="submission" date="2022-11" db="EMBL/GenBank/DDBJ databases">
        <authorList>
            <person name="Petersen C."/>
        </authorList>
    </citation>
    <scope>NUCLEOTIDE SEQUENCE</scope>
    <source>
        <strain evidence="2">IBT 21917</strain>
    </source>
</reference>
<feature type="compositionally biased region" description="Basic and acidic residues" evidence="1">
    <location>
        <begin position="116"/>
        <end position="125"/>
    </location>
</feature>
<evidence type="ECO:0000256" key="1">
    <source>
        <dbReference type="SAM" id="MobiDB-lite"/>
    </source>
</evidence>
<dbReference type="AlphaFoldDB" id="A0A9W9HLG8"/>
<gene>
    <name evidence="2" type="ORF">N7492_010593</name>
</gene>
<dbReference type="Proteomes" id="UP001146351">
    <property type="component" value="Unassembled WGS sequence"/>
</dbReference>
<comment type="caution">
    <text evidence="2">The sequence shown here is derived from an EMBL/GenBank/DDBJ whole genome shotgun (WGS) entry which is preliminary data.</text>
</comment>
<organism evidence="2 3">
    <name type="scientific">Penicillium capsulatum</name>
    <dbReference type="NCBI Taxonomy" id="69766"/>
    <lineage>
        <taxon>Eukaryota</taxon>
        <taxon>Fungi</taxon>
        <taxon>Dikarya</taxon>
        <taxon>Ascomycota</taxon>
        <taxon>Pezizomycotina</taxon>
        <taxon>Eurotiomycetes</taxon>
        <taxon>Eurotiomycetidae</taxon>
        <taxon>Eurotiales</taxon>
        <taxon>Aspergillaceae</taxon>
        <taxon>Penicillium</taxon>
    </lineage>
</organism>
<proteinExistence type="predicted"/>
<protein>
    <submittedName>
        <fullName evidence="2">Uncharacterized protein</fullName>
    </submittedName>
</protein>
<keyword evidence="3" id="KW-1185">Reference proteome</keyword>
<accession>A0A9W9HLG8</accession>
<reference evidence="2" key="2">
    <citation type="journal article" date="2023" name="IMA Fungus">
        <title>Comparative genomic study of the Penicillium genus elucidates a diverse pangenome and 15 lateral gene transfer events.</title>
        <authorList>
            <person name="Petersen C."/>
            <person name="Sorensen T."/>
            <person name="Nielsen M.R."/>
            <person name="Sondergaard T.E."/>
            <person name="Sorensen J.L."/>
            <person name="Fitzpatrick D.A."/>
            <person name="Frisvad J.C."/>
            <person name="Nielsen K.L."/>
        </authorList>
    </citation>
    <scope>NUCLEOTIDE SEQUENCE</scope>
    <source>
        <strain evidence="2">IBT 21917</strain>
    </source>
</reference>
<dbReference type="OrthoDB" id="202825at2759"/>
<evidence type="ECO:0000313" key="3">
    <source>
        <dbReference type="Proteomes" id="UP001146351"/>
    </source>
</evidence>
<feature type="compositionally biased region" description="Basic residues" evidence="1">
    <location>
        <begin position="102"/>
        <end position="111"/>
    </location>
</feature>
<feature type="region of interest" description="Disordered" evidence="1">
    <location>
        <begin position="257"/>
        <end position="282"/>
    </location>
</feature>
<evidence type="ECO:0000313" key="2">
    <source>
        <dbReference type="EMBL" id="KAJ5152298.1"/>
    </source>
</evidence>
<dbReference type="EMBL" id="JAPQKO010000008">
    <property type="protein sequence ID" value="KAJ5152298.1"/>
    <property type="molecule type" value="Genomic_DNA"/>
</dbReference>
<feature type="region of interest" description="Disordered" evidence="1">
    <location>
        <begin position="420"/>
        <end position="444"/>
    </location>
</feature>
<feature type="region of interest" description="Disordered" evidence="1">
    <location>
        <begin position="68"/>
        <end position="130"/>
    </location>
</feature>
<name>A0A9W9HLG8_9EURO</name>